<dbReference type="eggNOG" id="COG2010">
    <property type="taxonomic scope" value="Bacteria"/>
</dbReference>
<accession>E6X007</accession>
<sequence length="112" mass="13142">MNRWRFTLVLVLGLSGMLSAGSFDRNCVPCHRKEGVSLRKTFMNALLIYSGEHNMKAGLKYFLRHPSKETSVMGEEYFKNHRLMPPSTLSDRELEEALDEYWERYKVIGRLR</sequence>
<keyword evidence="1" id="KW-0732">Signal</keyword>
<evidence type="ECO:0000256" key="1">
    <source>
        <dbReference type="SAM" id="SignalP"/>
    </source>
</evidence>
<dbReference type="STRING" id="749222.Nitsa_1482"/>
<feature type="chain" id="PRO_5003215337" description="Cytochrome c domain-containing protein" evidence="1">
    <location>
        <begin position="21"/>
        <end position="112"/>
    </location>
</feature>
<dbReference type="GO" id="GO:0009055">
    <property type="term" value="F:electron transfer activity"/>
    <property type="evidence" value="ECO:0007669"/>
    <property type="project" value="InterPro"/>
</dbReference>
<dbReference type="Proteomes" id="UP000008633">
    <property type="component" value="Chromosome"/>
</dbReference>
<dbReference type="HOGENOM" id="CLU_164830_0_0_7"/>
<evidence type="ECO:0000313" key="2">
    <source>
        <dbReference type="EMBL" id="ADV46730.1"/>
    </source>
</evidence>
<gene>
    <name evidence="2" type="ordered locus">Nitsa_1482</name>
</gene>
<dbReference type="AlphaFoldDB" id="E6X007"/>
<evidence type="ECO:0000313" key="3">
    <source>
        <dbReference type="Proteomes" id="UP000008633"/>
    </source>
</evidence>
<reference evidence="3" key="2">
    <citation type="submission" date="2011-01" db="EMBL/GenBank/DDBJ databases">
        <title>The complete genome of Nitratifractor salsuginis DSM 16511.</title>
        <authorList>
            <consortium name="US DOE Joint Genome Institute (JGI-PGF)"/>
            <person name="Lucas S."/>
            <person name="Copeland A."/>
            <person name="Lapidus A."/>
            <person name="Bruce D."/>
            <person name="Goodwin L."/>
            <person name="Pitluck S."/>
            <person name="Kyrpides N."/>
            <person name="Mavromatis K."/>
            <person name="Ivanova N."/>
            <person name="Mikhailova N."/>
            <person name="Zeytun A."/>
            <person name="Detter J.C."/>
            <person name="Tapia R."/>
            <person name="Han C."/>
            <person name="Land M."/>
            <person name="Hauser L."/>
            <person name="Markowitz V."/>
            <person name="Cheng J.-F."/>
            <person name="Hugenholtz P."/>
            <person name="Woyke T."/>
            <person name="Wu D."/>
            <person name="Tindall B."/>
            <person name="Schuetze A."/>
            <person name="Brambilla E."/>
            <person name="Klenk H.-P."/>
            <person name="Eisen J.A."/>
        </authorList>
    </citation>
    <scope>NUCLEOTIDE SEQUENCE [LARGE SCALE GENOMIC DNA]</scope>
    <source>
        <strain evidence="3">DSM 16511 / JCM 12458 / E9I37-1</strain>
    </source>
</reference>
<keyword evidence="3" id="KW-1185">Reference proteome</keyword>
<dbReference type="KEGG" id="nsa:Nitsa_1482"/>
<name>E6X007_NITSE</name>
<dbReference type="RefSeq" id="WP_013554419.1">
    <property type="nucleotide sequence ID" value="NC_014935.1"/>
</dbReference>
<dbReference type="GO" id="GO:0020037">
    <property type="term" value="F:heme binding"/>
    <property type="evidence" value="ECO:0007669"/>
    <property type="project" value="InterPro"/>
</dbReference>
<dbReference type="EMBL" id="CP002452">
    <property type="protein sequence ID" value="ADV46730.1"/>
    <property type="molecule type" value="Genomic_DNA"/>
</dbReference>
<feature type="signal peptide" evidence="1">
    <location>
        <begin position="1"/>
        <end position="20"/>
    </location>
</feature>
<reference evidence="2 3" key="1">
    <citation type="journal article" date="2011" name="Stand. Genomic Sci.">
        <title>Complete genome sequence of Nitratifractor salsuginis type strain (E9I37-1).</title>
        <authorList>
            <person name="Anderson I."/>
            <person name="Sikorski J."/>
            <person name="Zeytun A."/>
            <person name="Nolan M."/>
            <person name="Lapidus A."/>
            <person name="Lucas S."/>
            <person name="Hammon N."/>
            <person name="Deshpande S."/>
            <person name="Cheng J.F."/>
            <person name="Tapia R."/>
            <person name="Han C."/>
            <person name="Goodwin L."/>
            <person name="Pitluck S."/>
            <person name="Liolios K."/>
            <person name="Pagani I."/>
            <person name="Ivanova N."/>
            <person name="Huntemann M."/>
            <person name="Mavromatis K."/>
            <person name="Ovchinikova G."/>
            <person name="Pati A."/>
            <person name="Chen A."/>
            <person name="Palaniappan K."/>
            <person name="Land M."/>
            <person name="Hauser L."/>
            <person name="Brambilla E.M."/>
            <person name="Ngatchou-Djao O.D."/>
            <person name="Rohde M."/>
            <person name="Tindall B.J."/>
            <person name="Goker M."/>
            <person name="Detter J.C."/>
            <person name="Woyke T."/>
            <person name="Bristow J."/>
            <person name="Eisen J.A."/>
            <person name="Markowitz V."/>
            <person name="Hugenholtz P."/>
            <person name="Klenk H.P."/>
            <person name="Kyrpides N.C."/>
        </authorList>
    </citation>
    <scope>NUCLEOTIDE SEQUENCE [LARGE SCALE GENOMIC DNA]</scope>
    <source>
        <strain evidence="3">DSM 16511 / JCM 12458 / E9I37-1</strain>
    </source>
</reference>
<dbReference type="OrthoDB" id="5339771at2"/>
<protein>
    <recommendedName>
        <fullName evidence="4">Cytochrome c domain-containing protein</fullName>
    </recommendedName>
</protein>
<evidence type="ECO:0008006" key="4">
    <source>
        <dbReference type="Google" id="ProtNLM"/>
    </source>
</evidence>
<proteinExistence type="predicted"/>
<dbReference type="SUPFAM" id="SSF46626">
    <property type="entry name" value="Cytochrome c"/>
    <property type="match status" value="1"/>
</dbReference>
<organism evidence="2 3">
    <name type="scientific">Nitratifractor salsuginis (strain DSM 16511 / JCM 12458 / E9I37-1)</name>
    <dbReference type="NCBI Taxonomy" id="749222"/>
    <lineage>
        <taxon>Bacteria</taxon>
        <taxon>Pseudomonadati</taxon>
        <taxon>Campylobacterota</taxon>
        <taxon>Epsilonproteobacteria</taxon>
        <taxon>Campylobacterales</taxon>
        <taxon>Sulfurovaceae</taxon>
        <taxon>Nitratifractor</taxon>
    </lineage>
</organism>
<dbReference type="InterPro" id="IPR036909">
    <property type="entry name" value="Cyt_c-like_dom_sf"/>
</dbReference>